<dbReference type="SUPFAM" id="SSF55447">
    <property type="entry name" value="CO dehydrogenase flavoprotein C-terminal domain-like"/>
    <property type="match status" value="1"/>
</dbReference>
<dbReference type="PANTHER" id="PTHR42659">
    <property type="entry name" value="XANTHINE DEHYDROGENASE SUBUNIT C-RELATED"/>
    <property type="match status" value="1"/>
</dbReference>
<dbReference type="InterPro" id="IPR036318">
    <property type="entry name" value="FAD-bd_PCMH-like_sf"/>
</dbReference>
<evidence type="ECO:0000313" key="5">
    <source>
        <dbReference type="EMBL" id="KZD21086.1"/>
    </source>
</evidence>
<dbReference type="InterPro" id="IPR016166">
    <property type="entry name" value="FAD-bd_PCMH"/>
</dbReference>
<dbReference type="InterPro" id="IPR051312">
    <property type="entry name" value="Diverse_Substr_Oxidored"/>
</dbReference>
<dbReference type="PROSITE" id="PS51387">
    <property type="entry name" value="FAD_PCMH"/>
    <property type="match status" value="1"/>
</dbReference>
<proteinExistence type="predicted"/>
<dbReference type="InterPro" id="IPR002346">
    <property type="entry name" value="Mopterin_DH_FAD-bd"/>
</dbReference>
<dbReference type="SUPFAM" id="SSF56176">
    <property type="entry name" value="FAD-binding/transporter-associated domain-like"/>
    <property type="match status" value="1"/>
</dbReference>
<feature type="domain" description="FAD-binding PCMH-type" evidence="4">
    <location>
        <begin position="1"/>
        <end position="150"/>
    </location>
</feature>
<evidence type="ECO:0000256" key="1">
    <source>
        <dbReference type="ARBA" id="ARBA00022630"/>
    </source>
</evidence>
<sequence>MAMAGGIDVVNRMKDGLAPPALVLLGGVADIDAIRLSPQRDAIEVGAGARHDAVANSDVLLAWLPDLARCWERIANIRIRMQGTVAGNLLALMSGYEGAVLLSALGASMVYSTRDSRGDMIAVRKFGEAADSFFERGGLVEKLRVPLPMAGTTRRLLYDRSLRPILTVALRIDCAGGAVVSACAVIGGCHRWPFACDLPVAGVALSELHAQADGTARSAVRQMPEPTVPWFGVANYRETVASVLLSRLIREVAA</sequence>
<keyword evidence="2" id="KW-0274">FAD</keyword>
<gene>
    <name evidence="5" type="ORF">A4A58_14960</name>
</gene>
<dbReference type="STRING" id="943830.A4A58_14960"/>
<dbReference type="InterPro" id="IPR016169">
    <property type="entry name" value="FAD-bd_PCMH_sub2"/>
</dbReference>
<evidence type="ECO:0000259" key="4">
    <source>
        <dbReference type="PROSITE" id="PS51387"/>
    </source>
</evidence>
<dbReference type="InterPro" id="IPR036683">
    <property type="entry name" value="CO_DH_flav_C_dom_sf"/>
</dbReference>
<dbReference type="EMBL" id="LVYV01000053">
    <property type="protein sequence ID" value="KZD21086.1"/>
    <property type="molecule type" value="Genomic_DNA"/>
</dbReference>
<organism evidence="5 6">
    <name type="scientific">Tardiphaga robiniae</name>
    <dbReference type="NCBI Taxonomy" id="943830"/>
    <lineage>
        <taxon>Bacteria</taxon>
        <taxon>Pseudomonadati</taxon>
        <taxon>Pseudomonadota</taxon>
        <taxon>Alphaproteobacteria</taxon>
        <taxon>Hyphomicrobiales</taxon>
        <taxon>Nitrobacteraceae</taxon>
        <taxon>Tardiphaga</taxon>
    </lineage>
</organism>
<evidence type="ECO:0000256" key="3">
    <source>
        <dbReference type="ARBA" id="ARBA00023002"/>
    </source>
</evidence>
<reference evidence="5 6" key="1">
    <citation type="submission" date="2016-03" db="EMBL/GenBank/DDBJ databases">
        <title>Microsymbionts genomes from the relict species Vavilovia formosa (Stev.) Fed.</title>
        <authorList>
            <person name="Kopat V."/>
            <person name="Chirak E."/>
            <person name="Kimeklis A."/>
            <person name="Andronov E."/>
        </authorList>
    </citation>
    <scope>NUCLEOTIDE SEQUENCE [LARGE SCALE GENOMIC DNA]</scope>
    <source>
        <strain evidence="5 6">Vaf07</strain>
    </source>
</reference>
<keyword evidence="1" id="KW-0285">Flavoprotein</keyword>
<dbReference type="PANTHER" id="PTHR42659:SF2">
    <property type="entry name" value="XANTHINE DEHYDROGENASE SUBUNIT C-RELATED"/>
    <property type="match status" value="1"/>
</dbReference>
<evidence type="ECO:0000313" key="6">
    <source>
        <dbReference type="Proteomes" id="UP000076574"/>
    </source>
</evidence>
<comment type="caution">
    <text evidence="5">The sequence shown here is derived from an EMBL/GenBank/DDBJ whole genome shotgun (WGS) entry which is preliminary data.</text>
</comment>
<accession>A0A163XLX6</accession>
<dbReference type="GO" id="GO:0071949">
    <property type="term" value="F:FAD binding"/>
    <property type="evidence" value="ECO:0007669"/>
    <property type="project" value="InterPro"/>
</dbReference>
<dbReference type="Gene3D" id="3.30.390.50">
    <property type="entry name" value="CO dehydrogenase flavoprotein, C-terminal domain"/>
    <property type="match status" value="1"/>
</dbReference>
<evidence type="ECO:0000256" key="2">
    <source>
        <dbReference type="ARBA" id="ARBA00022827"/>
    </source>
</evidence>
<dbReference type="Gene3D" id="3.30.465.10">
    <property type="match status" value="1"/>
</dbReference>
<dbReference type="AlphaFoldDB" id="A0A163XLX6"/>
<keyword evidence="3" id="KW-0560">Oxidoreductase</keyword>
<protein>
    <recommendedName>
        <fullName evidence="4">FAD-binding PCMH-type domain-containing protein</fullName>
    </recommendedName>
</protein>
<dbReference type="GO" id="GO:0016491">
    <property type="term" value="F:oxidoreductase activity"/>
    <property type="evidence" value="ECO:0007669"/>
    <property type="project" value="UniProtKB-KW"/>
</dbReference>
<name>A0A163XLX6_9BRAD</name>
<keyword evidence="6" id="KW-1185">Reference proteome</keyword>
<dbReference type="Proteomes" id="UP000076574">
    <property type="component" value="Unassembled WGS sequence"/>
</dbReference>
<dbReference type="Pfam" id="PF00941">
    <property type="entry name" value="FAD_binding_5"/>
    <property type="match status" value="1"/>
</dbReference>